<dbReference type="CDD" id="cd11528">
    <property type="entry name" value="NTP-PPase_MazG_Nterm"/>
    <property type="match status" value="1"/>
</dbReference>
<comment type="caution">
    <text evidence="3">The sequence shown here is derived from an EMBL/GenBank/DDBJ whole genome shotgun (WGS) entry which is preliminary data.</text>
</comment>
<evidence type="ECO:0000313" key="4">
    <source>
        <dbReference type="Proteomes" id="UP000658131"/>
    </source>
</evidence>
<feature type="domain" description="NTP pyrophosphohydrolase MazG-like" evidence="2">
    <location>
        <begin position="170"/>
        <end position="230"/>
    </location>
</feature>
<feature type="domain" description="NTP pyrophosphohydrolase MazG-like" evidence="2">
    <location>
        <begin position="33"/>
        <end position="106"/>
    </location>
</feature>
<dbReference type="GO" id="GO:0047429">
    <property type="term" value="F:nucleoside triphosphate diphosphatase activity"/>
    <property type="evidence" value="ECO:0007669"/>
    <property type="project" value="UniProtKB-EC"/>
</dbReference>
<dbReference type="EMBL" id="JACRTB010000016">
    <property type="protein sequence ID" value="MBC8576851.1"/>
    <property type="molecule type" value="Genomic_DNA"/>
</dbReference>
<dbReference type="Gene3D" id="1.10.287.1080">
    <property type="entry name" value="MazG-like"/>
    <property type="match status" value="2"/>
</dbReference>
<dbReference type="PANTHER" id="PTHR30522">
    <property type="entry name" value="NUCLEOSIDE TRIPHOSPHATE PYROPHOSPHOHYDROLASE"/>
    <property type="match status" value="1"/>
</dbReference>
<evidence type="ECO:0000259" key="2">
    <source>
        <dbReference type="Pfam" id="PF03819"/>
    </source>
</evidence>
<dbReference type="InterPro" id="IPR048015">
    <property type="entry name" value="NTP-PPase_MazG-like_N"/>
</dbReference>
<sequence>MEFQAKEKYSVSDLISIMALLRGEGGCPWDREQDHLTIRKNLIEEAYEVVEAIDAGDPEMLREELGDLLLQVVFHSRISEEEGDFSIEEVADGICRKLIHRHPHIFSDVVVKDSGEVLENWDAIKKQEKGQKTASDTLHSVPKVLPALMRSQKVQKRAAKTGFDYPDALSALADLESEIAELREALASGGQEAQTDELGDVIFSAVNVARHLPADAEEALTASCEKFIRRFDRMESMAREKGIVLEEQSLDRLNALWDAAKRADVE</sequence>
<dbReference type="EC" id="3.6.1.9" evidence="3"/>
<dbReference type="Pfam" id="PF03819">
    <property type="entry name" value="MazG"/>
    <property type="match status" value="2"/>
</dbReference>
<organism evidence="3 4">
    <name type="scientific">Yanshouia hominis</name>
    <dbReference type="NCBI Taxonomy" id="2763673"/>
    <lineage>
        <taxon>Bacteria</taxon>
        <taxon>Bacillati</taxon>
        <taxon>Bacillota</taxon>
        <taxon>Clostridia</taxon>
        <taxon>Eubacteriales</taxon>
        <taxon>Oscillospiraceae</taxon>
        <taxon>Yanshouia</taxon>
    </lineage>
</organism>
<dbReference type="InterPro" id="IPR011551">
    <property type="entry name" value="NTP_PyrPHydrolase_MazG"/>
</dbReference>
<reference evidence="3 4" key="1">
    <citation type="submission" date="2020-08" db="EMBL/GenBank/DDBJ databases">
        <title>Genome public.</title>
        <authorList>
            <person name="Liu C."/>
            <person name="Sun Q."/>
        </authorList>
    </citation>
    <scope>NUCLEOTIDE SEQUENCE [LARGE SCALE GENOMIC DNA]</scope>
    <source>
        <strain evidence="3 4">BX1</strain>
    </source>
</reference>
<dbReference type="CDD" id="cd11529">
    <property type="entry name" value="NTP-PPase_MazG_Cterm"/>
    <property type="match status" value="1"/>
</dbReference>
<dbReference type="InterPro" id="IPR004518">
    <property type="entry name" value="MazG-like_dom"/>
</dbReference>
<keyword evidence="4" id="KW-1185">Reference proteome</keyword>
<dbReference type="PANTHER" id="PTHR30522:SF0">
    <property type="entry name" value="NUCLEOSIDE TRIPHOSPHATE PYROPHOSPHOHYDROLASE"/>
    <property type="match status" value="1"/>
</dbReference>
<gene>
    <name evidence="3" type="primary">mazG</name>
    <name evidence="3" type="ORF">H8717_10610</name>
</gene>
<dbReference type="RefSeq" id="WP_262400331.1">
    <property type="nucleotide sequence ID" value="NZ_JACRTB010000016.1"/>
</dbReference>
<evidence type="ECO:0000256" key="1">
    <source>
        <dbReference type="SAM" id="Coils"/>
    </source>
</evidence>
<protein>
    <submittedName>
        <fullName evidence="3">Nucleoside triphosphate pyrophosphohydrolase</fullName>
        <ecNumber evidence="3">3.6.1.9</ecNumber>
    </submittedName>
</protein>
<keyword evidence="3" id="KW-0378">Hydrolase</keyword>
<dbReference type="NCBIfam" id="NF007113">
    <property type="entry name" value="PRK09562.1"/>
    <property type="match status" value="1"/>
</dbReference>
<proteinExistence type="predicted"/>
<accession>A0ABR7NKC0</accession>
<evidence type="ECO:0000313" key="3">
    <source>
        <dbReference type="EMBL" id="MBC8576851.1"/>
    </source>
</evidence>
<name>A0ABR7NKC0_9FIRM</name>
<dbReference type="InterPro" id="IPR048011">
    <property type="entry name" value="NTP-PPase_MazG-like_C"/>
</dbReference>
<dbReference type="SUPFAM" id="SSF101386">
    <property type="entry name" value="all-alpha NTP pyrophosphatases"/>
    <property type="match status" value="2"/>
</dbReference>
<dbReference type="Proteomes" id="UP000658131">
    <property type="component" value="Unassembled WGS sequence"/>
</dbReference>
<feature type="coiled-coil region" evidence="1">
    <location>
        <begin position="165"/>
        <end position="192"/>
    </location>
</feature>
<keyword evidence="1" id="KW-0175">Coiled coil</keyword>
<dbReference type="NCBIfam" id="TIGR00444">
    <property type="entry name" value="mazG"/>
    <property type="match status" value="1"/>
</dbReference>